<name>A0A814GZH5_9BILA</name>
<dbReference type="EMBL" id="CAJOBE010002405">
    <property type="protein sequence ID" value="CAF3820237.1"/>
    <property type="molecule type" value="Genomic_DNA"/>
</dbReference>
<accession>A0A814GZH5</accession>
<reference evidence="1" key="1">
    <citation type="submission" date="2021-02" db="EMBL/GenBank/DDBJ databases">
        <authorList>
            <person name="Nowell W R."/>
        </authorList>
    </citation>
    <scope>NUCLEOTIDE SEQUENCE</scope>
</reference>
<dbReference type="AlphaFoldDB" id="A0A814GZH5"/>
<evidence type="ECO:0000313" key="2">
    <source>
        <dbReference type="EMBL" id="CAF3820237.1"/>
    </source>
</evidence>
<organism evidence="1 3">
    <name type="scientific">Rotaria sordida</name>
    <dbReference type="NCBI Taxonomy" id="392033"/>
    <lineage>
        <taxon>Eukaryota</taxon>
        <taxon>Metazoa</taxon>
        <taxon>Spiralia</taxon>
        <taxon>Gnathifera</taxon>
        <taxon>Rotifera</taxon>
        <taxon>Eurotatoria</taxon>
        <taxon>Bdelloidea</taxon>
        <taxon>Philodinida</taxon>
        <taxon>Philodinidae</taxon>
        <taxon>Rotaria</taxon>
    </lineage>
</organism>
<comment type="caution">
    <text evidence="1">The sequence shown here is derived from an EMBL/GenBank/DDBJ whole genome shotgun (WGS) entry which is preliminary data.</text>
</comment>
<gene>
    <name evidence="2" type="ORF">FNK824_LOCUS16114</name>
    <name evidence="1" type="ORF">SEV965_LOCUS10874</name>
</gene>
<sequence length="926" mass="108524">MNEQCSCNNHNEIYKIIENYRSILNRKQQFISSWKIFHNNKKIHFIHGSKFRKHTDALVICSNYIYLINPWYKYIDIKKNFLSILKQNQYYQIFEIILLECNCLINLNKYELAIIQCPCFEQLKTYCKYCRLILIMTKEEHSNILLSNCLLKNVSQQTNISFSLDFFHNDINIYDNFSSQLGPYQYQRTVQIQIESEQVLRVIMEYELNILTMKKSVNVLQPSFVSKTFDEDIDNSLVETKSIVLLHNDNIKQNSLQSNIENRSSISSISLPFLSQQNFSKIISRKFHSKNSLSSQDTIELNENLLFKKNRSQGTQTKLFAILLPKSPLSIMKQAKIEDRTLINITRTCQVNTLSYLIKTNENQTKIQYSLENISNIKQIVLDNKIRLNNELLSEEKISSTETNHQILIDHEQIIDVSTIEFDGSELLDDFQEEKINSTLINEKIHSNEEQSEEFILMSSPFKCINTCDMIDLDGSITPVVSLVNDDMNLLSISSDQQYCQPINISNLEHTDTQVKIYRKSFNNSNIHIIKCSTSNNNNEQLTFKQRNHSLASIDYLSSNTYQISKLFHLKLNSYRKRRQYRNKKRIFSFLQRQYHRQKSKISQLHLSEHLSSSYSSLIMPMDHYKQFDNYLLTTQTNTIKHNTSFNRSQQSIINLHLNNSDDICQYKAYDHIIVARASKTSTACKQLQTLLNNHDTFLEQFIDSQLLLTCNNDYRSICILIDDHKQSEQYRSSFLHYIYTTLSNTLKKIFENDSIQLTCMNLAFFNNSLCDIINMQRLRLIDTGRRILLQPSCEIALRTLDDINIAMNRLSTKMSFAHQIFIINFYSERSSLSGSFLFLQLAPICSIRSKGLLTNLNSTTYSVLNLIRQLSNGQLFNHNRAKRYLLNDYSLNRLLKNYLFSPQQTMTVITIKSKQQQQQQQQRNI</sequence>
<dbReference type="Proteomes" id="UP000663874">
    <property type="component" value="Unassembled WGS sequence"/>
</dbReference>
<evidence type="ECO:0000313" key="3">
    <source>
        <dbReference type="Proteomes" id="UP000663889"/>
    </source>
</evidence>
<dbReference type="EMBL" id="CAJNOU010000455">
    <property type="protein sequence ID" value="CAF1002765.1"/>
    <property type="molecule type" value="Genomic_DNA"/>
</dbReference>
<dbReference type="Proteomes" id="UP000663889">
    <property type="component" value="Unassembled WGS sequence"/>
</dbReference>
<protein>
    <submittedName>
        <fullName evidence="1">Uncharacterized protein</fullName>
    </submittedName>
</protein>
<proteinExistence type="predicted"/>
<evidence type="ECO:0000313" key="1">
    <source>
        <dbReference type="EMBL" id="CAF1002765.1"/>
    </source>
</evidence>